<feature type="compositionally biased region" description="Polar residues" evidence="1">
    <location>
        <begin position="197"/>
        <end position="206"/>
    </location>
</feature>
<sequence>MHDSEARTEAQENSIHIVEHQHIQNPTAERRSFAIGEEAHSETENHLKETNFEGGRMENSGEKEEPHGEQLVLQAQEIQARIQALVDANELQERDEAEHTLPEDNTKNDSSKQVETITGSSTSPRVNAGMKWGDFPSECEDVEQQGAAEIPAGEAEELMESGMVSTDDAAVSANDEEVEGCVAPESPSILITETERSLNPSTGAKDSTSDRDEIEVLKEQEKEEERLDNPVGEGTHELINPLDNVVFRAQKPLESLLAVSDSQVRSGVWRRITGGRTSRELATGELTNMEGLELELANLIDEDPLQVAILPNILLNKNYSSQPAKGEEILERPNKLGESKDRMEGEAAEEKEHPPDVGDCLISPSPLELPVVEGQVDATDKLSTEE</sequence>
<evidence type="ECO:0000313" key="2">
    <source>
        <dbReference type="EMBL" id="KAL3686775.1"/>
    </source>
</evidence>
<protein>
    <submittedName>
        <fullName evidence="2">Uncharacterized protein</fullName>
    </submittedName>
</protein>
<gene>
    <name evidence="2" type="ORF">R1sor_013084</name>
</gene>
<feature type="region of interest" description="Disordered" evidence="1">
    <location>
        <begin position="324"/>
        <end position="386"/>
    </location>
</feature>
<feature type="region of interest" description="Disordered" evidence="1">
    <location>
        <begin position="89"/>
        <end position="212"/>
    </location>
</feature>
<feature type="region of interest" description="Disordered" evidence="1">
    <location>
        <begin position="1"/>
        <end position="70"/>
    </location>
</feature>
<accession>A0ABD3H5H6</accession>
<feature type="compositionally biased region" description="Basic and acidic residues" evidence="1">
    <location>
        <begin position="1"/>
        <end position="10"/>
    </location>
</feature>
<feature type="compositionally biased region" description="Low complexity" evidence="1">
    <location>
        <begin position="144"/>
        <end position="153"/>
    </location>
</feature>
<feature type="compositionally biased region" description="Basic and acidic residues" evidence="1">
    <location>
        <begin position="17"/>
        <end position="68"/>
    </location>
</feature>
<organism evidence="2 3">
    <name type="scientific">Riccia sorocarpa</name>
    <dbReference type="NCBI Taxonomy" id="122646"/>
    <lineage>
        <taxon>Eukaryota</taxon>
        <taxon>Viridiplantae</taxon>
        <taxon>Streptophyta</taxon>
        <taxon>Embryophyta</taxon>
        <taxon>Marchantiophyta</taxon>
        <taxon>Marchantiopsida</taxon>
        <taxon>Marchantiidae</taxon>
        <taxon>Marchantiales</taxon>
        <taxon>Ricciaceae</taxon>
        <taxon>Riccia</taxon>
    </lineage>
</organism>
<feature type="compositionally biased region" description="Basic and acidic residues" evidence="1">
    <location>
        <begin position="91"/>
        <end position="112"/>
    </location>
</feature>
<dbReference type="Proteomes" id="UP001633002">
    <property type="component" value="Unassembled WGS sequence"/>
</dbReference>
<reference evidence="2 3" key="1">
    <citation type="submission" date="2024-09" db="EMBL/GenBank/DDBJ databases">
        <title>Chromosome-scale assembly of Riccia sorocarpa.</title>
        <authorList>
            <person name="Paukszto L."/>
        </authorList>
    </citation>
    <scope>NUCLEOTIDE SEQUENCE [LARGE SCALE GENOMIC DNA]</scope>
    <source>
        <strain evidence="2">LP-2024</strain>
        <tissue evidence="2">Aerial parts of the thallus</tissue>
    </source>
</reference>
<evidence type="ECO:0000256" key="1">
    <source>
        <dbReference type="SAM" id="MobiDB-lite"/>
    </source>
</evidence>
<feature type="compositionally biased region" description="Polar residues" evidence="1">
    <location>
        <begin position="113"/>
        <end position="125"/>
    </location>
</feature>
<comment type="caution">
    <text evidence="2">The sequence shown here is derived from an EMBL/GenBank/DDBJ whole genome shotgun (WGS) entry which is preliminary data.</text>
</comment>
<name>A0ABD3H5H6_9MARC</name>
<dbReference type="AlphaFoldDB" id="A0ABD3H5H6"/>
<evidence type="ECO:0000313" key="3">
    <source>
        <dbReference type="Proteomes" id="UP001633002"/>
    </source>
</evidence>
<keyword evidence="3" id="KW-1185">Reference proteome</keyword>
<feature type="compositionally biased region" description="Basic and acidic residues" evidence="1">
    <location>
        <begin position="325"/>
        <end position="356"/>
    </location>
</feature>
<dbReference type="EMBL" id="JBJQOH010000004">
    <property type="protein sequence ID" value="KAL3686775.1"/>
    <property type="molecule type" value="Genomic_DNA"/>
</dbReference>
<proteinExistence type="predicted"/>